<gene>
    <name evidence="2" type="ORF">PSTT_14383</name>
</gene>
<protein>
    <submittedName>
        <fullName evidence="2">Uncharacterized protein</fullName>
    </submittedName>
</protein>
<feature type="region of interest" description="Disordered" evidence="1">
    <location>
        <begin position="33"/>
        <end position="89"/>
    </location>
</feature>
<evidence type="ECO:0000313" key="3">
    <source>
        <dbReference type="Proteomes" id="UP000239156"/>
    </source>
</evidence>
<keyword evidence="3" id="KW-1185">Reference proteome</keyword>
<proteinExistence type="predicted"/>
<sequence>MPSSARIVLMEWSDDHWGSCNLGCKARAIQSSTSAHDTALPPKRQQPLTAHLPHPQGGGGSHAAPGPPPHGVTIIAPGIQGQKSSPPKQRLAASPRALVIAAVTERPYDSLSRGPKLGALMTQHALVTCMGIRVLPQLRGGRWHPDVFKQAIRKPFAQK</sequence>
<comment type="caution">
    <text evidence="2">The sequence shown here is derived from an EMBL/GenBank/DDBJ whole genome shotgun (WGS) entry which is preliminary data.</text>
</comment>
<organism evidence="2 3">
    <name type="scientific">Puccinia striiformis</name>
    <dbReference type="NCBI Taxonomy" id="27350"/>
    <lineage>
        <taxon>Eukaryota</taxon>
        <taxon>Fungi</taxon>
        <taxon>Dikarya</taxon>
        <taxon>Basidiomycota</taxon>
        <taxon>Pucciniomycotina</taxon>
        <taxon>Pucciniomycetes</taxon>
        <taxon>Pucciniales</taxon>
        <taxon>Pucciniaceae</taxon>
        <taxon>Puccinia</taxon>
    </lineage>
</organism>
<evidence type="ECO:0000313" key="2">
    <source>
        <dbReference type="EMBL" id="POV98530.1"/>
    </source>
</evidence>
<dbReference type="VEuPathDB" id="FungiDB:PSHT_04187"/>
<name>A0A2S4UMN3_9BASI</name>
<reference evidence="2" key="1">
    <citation type="submission" date="2017-12" db="EMBL/GenBank/DDBJ databases">
        <title>Gene loss provides genomic basis for host adaptation in cereal stripe rust fungi.</title>
        <authorList>
            <person name="Xia C."/>
        </authorList>
    </citation>
    <scope>NUCLEOTIDE SEQUENCE [LARGE SCALE GENOMIC DNA]</scope>
    <source>
        <strain evidence="2">93-210</strain>
    </source>
</reference>
<accession>A0A2S4UMN3</accession>
<feature type="non-terminal residue" evidence="2">
    <location>
        <position position="159"/>
    </location>
</feature>
<dbReference type="EMBL" id="PKSL01000224">
    <property type="protein sequence ID" value="POV98530.1"/>
    <property type="molecule type" value="Genomic_DNA"/>
</dbReference>
<evidence type="ECO:0000256" key="1">
    <source>
        <dbReference type="SAM" id="MobiDB-lite"/>
    </source>
</evidence>
<dbReference type="VEuPathDB" id="FungiDB:PSTT_14383"/>
<dbReference type="Proteomes" id="UP000239156">
    <property type="component" value="Unassembled WGS sequence"/>
</dbReference>